<feature type="domain" description="HAMP" evidence="8">
    <location>
        <begin position="326"/>
        <end position="379"/>
    </location>
</feature>
<dbReference type="Pfam" id="PF00672">
    <property type="entry name" value="HAMP"/>
    <property type="match status" value="1"/>
</dbReference>
<dbReference type="PANTHER" id="PTHR45436:SF5">
    <property type="entry name" value="SENSOR HISTIDINE KINASE TRCS"/>
    <property type="match status" value="1"/>
</dbReference>
<name>A0A2K1PYN4_9GAMM</name>
<keyword evidence="7" id="KW-1133">Transmembrane helix</keyword>
<keyword evidence="6" id="KW-0902">Two-component regulatory system</keyword>
<comment type="catalytic activity">
    <reaction evidence="1">
        <text>ATP + protein L-histidine = ADP + protein N-phospho-L-histidine.</text>
        <dbReference type="EC" id="2.7.13.3"/>
    </reaction>
</comment>
<protein>
    <recommendedName>
        <fullName evidence="2">histidine kinase</fullName>
        <ecNumber evidence="2">2.7.13.3</ecNumber>
    </recommendedName>
</protein>
<proteinExistence type="predicted"/>
<dbReference type="InterPro" id="IPR033462">
    <property type="entry name" value="Cache_3-Cache_2"/>
</dbReference>
<sequence length="384" mass="41497">MNSAEISNVRDSLRVRLLLPVLALVLVVVIVLTIVLAVTQANRVRTNANESIERQTSALQSLFAVTRSIMLDRVHSSMRLLQRDGGKLGPVSVGPQITVGGRPANDLLFGGQPQGNNFALVDSVTAIDEGTATIFARTGDEYVRIATNVKKDDGSRAIGTVLDPHGKAIQSITKGEPFYGVVDILGTPYVTGYDPILAGDGGGKRAVGIWYVGFKTNLEALEKVVADRRVLDSGFIAIFDANGKLRFQSKTGATTDPAQIEAISGKAPDDWTVTKQDVPDWGFTLVSAYPKSDINGTILKQSLWIIAIGVLVGALLLGMQSTLIWNRVLRPIQHLTTVADELSKGKWNNTIEEVDLKDEIGTLARAISRLSNSVRLAMERLSKR</sequence>
<dbReference type="InterPro" id="IPR029151">
    <property type="entry name" value="Sensor-like_sf"/>
</dbReference>
<evidence type="ECO:0000313" key="9">
    <source>
        <dbReference type="EMBL" id="PNS07890.1"/>
    </source>
</evidence>
<feature type="transmembrane region" description="Helical" evidence="7">
    <location>
        <begin position="17"/>
        <end position="38"/>
    </location>
</feature>
<dbReference type="SUPFAM" id="SSF103190">
    <property type="entry name" value="Sensory domain-like"/>
    <property type="match status" value="1"/>
</dbReference>
<evidence type="ECO:0000256" key="4">
    <source>
        <dbReference type="ARBA" id="ARBA00022679"/>
    </source>
</evidence>
<reference evidence="9 10" key="1">
    <citation type="submission" date="2017-08" db="EMBL/GenBank/DDBJ databases">
        <title>Lysobacter sylvestris genome.</title>
        <authorList>
            <person name="Zhang D.-C."/>
            <person name="Albuquerque L."/>
            <person name="Franca L."/>
            <person name="Froufe H.J.C."/>
            <person name="Barroso C."/>
            <person name="Egas C."/>
            <person name="Da Costa M."/>
            <person name="Margesin R."/>
        </authorList>
    </citation>
    <scope>NUCLEOTIDE SEQUENCE [LARGE SCALE GENOMIC DNA]</scope>
    <source>
        <strain evidence="9 10">AM20-91</strain>
    </source>
</reference>
<evidence type="ECO:0000313" key="10">
    <source>
        <dbReference type="Proteomes" id="UP000236220"/>
    </source>
</evidence>
<accession>A0A2K1PYN4</accession>
<dbReference type="CDD" id="cd06225">
    <property type="entry name" value="HAMP"/>
    <property type="match status" value="1"/>
</dbReference>
<dbReference type="InterPro" id="IPR003660">
    <property type="entry name" value="HAMP_dom"/>
</dbReference>
<comment type="caution">
    <text evidence="9">The sequence shown here is derived from an EMBL/GenBank/DDBJ whole genome shotgun (WGS) entry which is preliminary data.</text>
</comment>
<keyword evidence="3" id="KW-0597">Phosphoprotein</keyword>
<keyword evidence="4" id="KW-0808">Transferase</keyword>
<evidence type="ECO:0000256" key="5">
    <source>
        <dbReference type="ARBA" id="ARBA00022777"/>
    </source>
</evidence>
<dbReference type="GO" id="GO:0004673">
    <property type="term" value="F:protein histidine kinase activity"/>
    <property type="evidence" value="ECO:0007669"/>
    <property type="project" value="UniProtKB-EC"/>
</dbReference>
<dbReference type="PROSITE" id="PS50885">
    <property type="entry name" value="HAMP"/>
    <property type="match status" value="1"/>
</dbReference>
<keyword evidence="10" id="KW-1185">Reference proteome</keyword>
<dbReference type="GO" id="GO:0000160">
    <property type="term" value="P:phosphorelay signal transduction system"/>
    <property type="evidence" value="ECO:0007669"/>
    <property type="project" value="UniProtKB-KW"/>
</dbReference>
<evidence type="ECO:0000259" key="8">
    <source>
        <dbReference type="PROSITE" id="PS50885"/>
    </source>
</evidence>
<dbReference type="Pfam" id="PF17201">
    <property type="entry name" value="Cache_3-Cache_2"/>
    <property type="match status" value="1"/>
</dbReference>
<keyword evidence="7" id="KW-0472">Membrane</keyword>
<evidence type="ECO:0000256" key="6">
    <source>
        <dbReference type="ARBA" id="ARBA00023012"/>
    </source>
</evidence>
<evidence type="ECO:0000256" key="3">
    <source>
        <dbReference type="ARBA" id="ARBA00022553"/>
    </source>
</evidence>
<dbReference type="EMBL" id="NPZB01000002">
    <property type="protein sequence ID" value="PNS07890.1"/>
    <property type="molecule type" value="Genomic_DNA"/>
</dbReference>
<keyword evidence="5" id="KW-0418">Kinase</keyword>
<dbReference type="AlphaFoldDB" id="A0A2K1PYN4"/>
<evidence type="ECO:0000256" key="2">
    <source>
        <dbReference type="ARBA" id="ARBA00012438"/>
    </source>
</evidence>
<dbReference type="OrthoDB" id="8744489at2"/>
<organism evidence="9 10">
    <name type="scientific">Solilutibacter silvestris</name>
    <dbReference type="NCBI Taxonomy" id="1645665"/>
    <lineage>
        <taxon>Bacteria</taxon>
        <taxon>Pseudomonadati</taxon>
        <taxon>Pseudomonadota</taxon>
        <taxon>Gammaproteobacteria</taxon>
        <taxon>Lysobacterales</taxon>
        <taxon>Lysobacteraceae</taxon>
        <taxon>Solilutibacter</taxon>
    </lineage>
</organism>
<dbReference type="Proteomes" id="UP000236220">
    <property type="component" value="Unassembled WGS sequence"/>
</dbReference>
<dbReference type="Gene3D" id="6.10.340.10">
    <property type="match status" value="1"/>
</dbReference>
<gene>
    <name evidence="9" type="ORF">Lysil_2066</name>
</gene>
<evidence type="ECO:0000256" key="1">
    <source>
        <dbReference type="ARBA" id="ARBA00000085"/>
    </source>
</evidence>
<dbReference type="PANTHER" id="PTHR45436">
    <property type="entry name" value="SENSOR HISTIDINE KINASE YKOH"/>
    <property type="match status" value="1"/>
</dbReference>
<keyword evidence="7" id="KW-0812">Transmembrane</keyword>
<evidence type="ECO:0000256" key="7">
    <source>
        <dbReference type="SAM" id="Phobius"/>
    </source>
</evidence>
<dbReference type="SMART" id="SM00304">
    <property type="entry name" value="HAMP"/>
    <property type="match status" value="1"/>
</dbReference>
<dbReference type="RefSeq" id="WP_103076023.1">
    <property type="nucleotide sequence ID" value="NZ_NPZB01000002.1"/>
</dbReference>
<dbReference type="SUPFAM" id="SSF158472">
    <property type="entry name" value="HAMP domain-like"/>
    <property type="match status" value="1"/>
</dbReference>
<dbReference type="EC" id="2.7.13.3" evidence="2"/>
<dbReference type="InterPro" id="IPR050428">
    <property type="entry name" value="TCS_sensor_his_kinase"/>
</dbReference>
<feature type="transmembrane region" description="Helical" evidence="7">
    <location>
        <begin position="303"/>
        <end position="325"/>
    </location>
</feature>
<dbReference type="GO" id="GO:0005886">
    <property type="term" value="C:plasma membrane"/>
    <property type="evidence" value="ECO:0007669"/>
    <property type="project" value="TreeGrafter"/>
</dbReference>